<reference evidence="6" key="1">
    <citation type="submission" date="2020-08" db="EMBL/GenBank/DDBJ databases">
        <title>Genome public.</title>
        <authorList>
            <person name="Liu C."/>
            <person name="Sun Q."/>
        </authorList>
    </citation>
    <scope>NUCLEOTIDE SEQUENCE</scope>
    <source>
        <strain evidence="6">NSJ-55</strain>
    </source>
</reference>
<dbReference type="AlphaFoldDB" id="A0A923LM14"/>
<keyword evidence="7" id="KW-1185">Reference proteome</keyword>
<evidence type="ECO:0000256" key="1">
    <source>
        <dbReference type="ARBA" id="ARBA00000073"/>
    </source>
</evidence>
<comment type="caution">
    <text evidence="6">The sequence shown here is derived from an EMBL/GenBank/DDBJ whole genome shotgun (WGS) entry which is preliminary data.</text>
</comment>
<comment type="similarity">
    <text evidence="2">Belongs to the pseudouridine synthase RluA family.</text>
</comment>
<gene>
    <name evidence="6" type="ORF">H8S37_16390</name>
</gene>
<sequence>MTPNILFEDPYILVCLKPAGIPVQSRMLSKPDMVSILKNHLSAESSKKQAPYLAVIHRLDQPVEGILVFGKTPIAAKELNRQLQTEGFGKHYRALLHGTPAILEASLTDYIVKDGRTNTSRICLPDTPGAKLAQLHYRTIQSNQTFSTVEIKLVTGRHHQIRVQMAHLGCPIVGDRKYGTYSISSDCTSSFPSQKLQLFAYCLEFVHPYTNKPLRFEIDRLDTKLL</sequence>
<dbReference type="GO" id="GO:0140098">
    <property type="term" value="F:catalytic activity, acting on RNA"/>
    <property type="evidence" value="ECO:0007669"/>
    <property type="project" value="UniProtKB-ARBA"/>
</dbReference>
<evidence type="ECO:0000313" key="7">
    <source>
        <dbReference type="Proteomes" id="UP000652477"/>
    </source>
</evidence>
<dbReference type="GO" id="GO:0000455">
    <property type="term" value="P:enzyme-directed rRNA pseudouridine synthesis"/>
    <property type="evidence" value="ECO:0007669"/>
    <property type="project" value="TreeGrafter"/>
</dbReference>
<evidence type="ECO:0000256" key="2">
    <source>
        <dbReference type="ARBA" id="ARBA00010876"/>
    </source>
</evidence>
<evidence type="ECO:0000256" key="4">
    <source>
        <dbReference type="ARBA" id="ARBA00033164"/>
    </source>
</evidence>
<dbReference type="CDD" id="cd02869">
    <property type="entry name" value="PseudoU_synth_RluA_like"/>
    <property type="match status" value="1"/>
</dbReference>
<evidence type="ECO:0000259" key="5">
    <source>
        <dbReference type="Pfam" id="PF00849"/>
    </source>
</evidence>
<dbReference type="InterPro" id="IPR050188">
    <property type="entry name" value="RluA_PseudoU_synthase"/>
</dbReference>
<dbReference type="Gene3D" id="3.30.2350.10">
    <property type="entry name" value="Pseudouridine synthase"/>
    <property type="match status" value="1"/>
</dbReference>
<dbReference type="RefSeq" id="WP_186877141.1">
    <property type="nucleotide sequence ID" value="NZ_JACOPF010000005.1"/>
</dbReference>
<comment type="catalytic activity">
    <reaction evidence="1">
        <text>a uridine in RNA = a pseudouridine in RNA</text>
        <dbReference type="Rhea" id="RHEA:48348"/>
        <dbReference type="Rhea" id="RHEA-COMP:12068"/>
        <dbReference type="Rhea" id="RHEA-COMP:12069"/>
        <dbReference type="ChEBI" id="CHEBI:65314"/>
        <dbReference type="ChEBI" id="CHEBI:65315"/>
    </reaction>
</comment>
<dbReference type="PANTHER" id="PTHR21600">
    <property type="entry name" value="MITOCHONDRIAL RNA PSEUDOURIDINE SYNTHASE"/>
    <property type="match status" value="1"/>
</dbReference>
<dbReference type="EMBL" id="JACOPF010000005">
    <property type="protein sequence ID" value="MBC5690492.1"/>
    <property type="molecule type" value="Genomic_DNA"/>
</dbReference>
<organism evidence="6 7">
    <name type="scientific">Mediterraneibacter hominis</name>
    <dbReference type="NCBI Taxonomy" id="2763054"/>
    <lineage>
        <taxon>Bacteria</taxon>
        <taxon>Bacillati</taxon>
        <taxon>Bacillota</taxon>
        <taxon>Clostridia</taxon>
        <taxon>Lachnospirales</taxon>
        <taxon>Lachnospiraceae</taxon>
        <taxon>Mediterraneibacter</taxon>
    </lineage>
</organism>
<protein>
    <recommendedName>
        <fullName evidence="3">RNA pseudouridylate synthase</fullName>
    </recommendedName>
    <alternativeName>
        <fullName evidence="4">RNA-uridine isomerase</fullName>
    </alternativeName>
</protein>
<dbReference type="InterPro" id="IPR020103">
    <property type="entry name" value="PsdUridine_synth_cat_dom_sf"/>
</dbReference>
<evidence type="ECO:0000313" key="6">
    <source>
        <dbReference type="EMBL" id="MBC5690492.1"/>
    </source>
</evidence>
<dbReference type="Proteomes" id="UP000652477">
    <property type="component" value="Unassembled WGS sequence"/>
</dbReference>
<feature type="domain" description="Pseudouridine synthase RsuA/RluA-like" evidence="5">
    <location>
        <begin position="12"/>
        <end position="167"/>
    </location>
</feature>
<name>A0A923LM14_9FIRM</name>
<dbReference type="GO" id="GO:0009982">
    <property type="term" value="F:pseudouridine synthase activity"/>
    <property type="evidence" value="ECO:0007669"/>
    <property type="project" value="InterPro"/>
</dbReference>
<accession>A0A923LM14</accession>
<dbReference type="GO" id="GO:0003723">
    <property type="term" value="F:RNA binding"/>
    <property type="evidence" value="ECO:0007669"/>
    <property type="project" value="InterPro"/>
</dbReference>
<proteinExistence type="inferred from homology"/>
<dbReference type="PANTHER" id="PTHR21600:SF87">
    <property type="entry name" value="RNA PSEUDOURIDYLATE SYNTHASE DOMAIN-CONTAINING PROTEIN 1"/>
    <property type="match status" value="1"/>
</dbReference>
<dbReference type="Pfam" id="PF00849">
    <property type="entry name" value="PseudoU_synth_2"/>
    <property type="match status" value="1"/>
</dbReference>
<dbReference type="InterPro" id="IPR006145">
    <property type="entry name" value="PsdUridine_synth_RsuA/RluA"/>
</dbReference>
<dbReference type="SUPFAM" id="SSF55120">
    <property type="entry name" value="Pseudouridine synthase"/>
    <property type="match status" value="1"/>
</dbReference>
<evidence type="ECO:0000256" key="3">
    <source>
        <dbReference type="ARBA" id="ARBA00031870"/>
    </source>
</evidence>